<sequence>MKQNRWAWYTLGLIIVIGLVAMIWTSVVAVANVWFMVGLAFLIGAAFFILEKGHLFAGWRRRRRKNNGPLEMELPEEKIKARDVATVKNGPIIVNRYARFCLINAVGLILLSILLTL</sequence>
<dbReference type="AlphaFoldDB" id="A0A0R1LUP9"/>
<dbReference type="RefSeq" id="WP_056946586.1">
    <property type="nucleotide sequence ID" value="NZ_AZEE01000017.1"/>
</dbReference>
<dbReference type="STRING" id="1423776.FD04_GL002369"/>
<feature type="transmembrane region" description="Helical" evidence="1">
    <location>
        <begin position="97"/>
        <end position="115"/>
    </location>
</feature>
<dbReference type="Pfam" id="PF13038">
    <property type="entry name" value="DUF3899"/>
    <property type="match status" value="1"/>
</dbReference>
<dbReference type="EMBL" id="AZEE01000017">
    <property type="protein sequence ID" value="KRK99184.1"/>
    <property type="molecule type" value="Genomic_DNA"/>
</dbReference>
<keyword evidence="4" id="KW-1185">Reference proteome</keyword>
<evidence type="ECO:0000313" key="3">
    <source>
        <dbReference type="EMBL" id="KRK99184.1"/>
    </source>
</evidence>
<proteinExistence type="predicted"/>
<organism evidence="3 4">
    <name type="scientific">Secundilactobacillus odoratitofui DSM 19909 = JCM 15043</name>
    <dbReference type="NCBI Taxonomy" id="1423776"/>
    <lineage>
        <taxon>Bacteria</taxon>
        <taxon>Bacillati</taxon>
        <taxon>Bacillota</taxon>
        <taxon>Bacilli</taxon>
        <taxon>Lactobacillales</taxon>
        <taxon>Lactobacillaceae</taxon>
        <taxon>Secundilactobacillus</taxon>
    </lineage>
</organism>
<feature type="domain" description="DUF3899" evidence="2">
    <location>
        <begin position="32"/>
        <end position="117"/>
    </location>
</feature>
<evidence type="ECO:0000259" key="2">
    <source>
        <dbReference type="Pfam" id="PF13038"/>
    </source>
</evidence>
<dbReference type="Proteomes" id="UP000051160">
    <property type="component" value="Unassembled WGS sequence"/>
</dbReference>
<evidence type="ECO:0000256" key="1">
    <source>
        <dbReference type="SAM" id="Phobius"/>
    </source>
</evidence>
<protein>
    <recommendedName>
        <fullName evidence="2">DUF3899 domain-containing protein</fullName>
    </recommendedName>
</protein>
<gene>
    <name evidence="3" type="ORF">FD04_GL002369</name>
</gene>
<reference evidence="3 4" key="1">
    <citation type="journal article" date="2015" name="Genome Announc.">
        <title>Expanding the biotechnology potential of lactobacilli through comparative genomics of 213 strains and associated genera.</title>
        <authorList>
            <person name="Sun Z."/>
            <person name="Harris H.M."/>
            <person name="McCann A."/>
            <person name="Guo C."/>
            <person name="Argimon S."/>
            <person name="Zhang W."/>
            <person name="Yang X."/>
            <person name="Jeffery I.B."/>
            <person name="Cooney J.C."/>
            <person name="Kagawa T.F."/>
            <person name="Liu W."/>
            <person name="Song Y."/>
            <person name="Salvetti E."/>
            <person name="Wrobel A."/>
            <person name="Rasinkangas P."/>
            <person name="Parkhill J."/>
            <person name="Rea M.C."/>
            <person name="O'Sullivan O."/>
            <person name="Ritari J."/>
            <person name="Douillard F.P."/>
            <person name="Paul Ross R."/>
            <person name="Yang R."/>
            <person name="Briner A.E."/>
            <person name="Felis G.E."/>
            <person name="de Vos W.M."/>
            <person name="Barrangou R."/>
            <person name="Klaenhammer T.R."/>
            <person name="Caufield P.W."/>
            <person name="Cui Y."/>
            <person name="Zhang H."/>
            <person name="O'Toole P.W."/>
        </authorList>
    </citation>
    <scope>NUCLEOTIDE SEQUENCE [LARGE SCALE GENOMIC DNA]</scope>
    <source>
        <strain evidence="3 4">DSM 19909</strain>
    </source>
</reference>
<comment type="caution">
    <text evidence="3">The sequence shown here is derived from an EMBL/GenBank/DDBJ whole genome shotgun (WGS) entry which is preliminary data.</text>
</comment>
<keyword evidence="1" id="KW-0472">Membrane</keyword>
<evidence type="ECO:0000313" key="4">
    <source>
        <dbReference type="Proteomes" id="UP000051160"/>
    </source>
</evidence>
<feature type="transmembrane region" description="Helical" evidence="1">
    <location>
        <begin position="33"/>
        <end position="55"/>
    </location>
</feature>
<feature type="transmembrane region" description="Helical" evidence="1">
    <location>
        <begin position="7"/>
        <end position="27"/>
    </location>
</feature>
<keyword evidence="1" id="KW-0812">Transmembrane</keyword>
<keyword evidence="1" id="KW-1133">Transmembrane helix</keyword>
<dbReference type="PATRIC" id="fig|1423776.4.peg.2403"/>
<dbReference type="InterPro" id="IPR025007">
    <property type="entry name" value="DUF3899"/>
</dbReference>
<accession>A0A0R1LUP9</accession>
<name>A0A0R1LUP9_9LACO</name>